<comment type="subcellular location">
    <subcellularLocation>
        <location evidence="1">Periplasm</location>
    </subcellularLocation>
</comment>
<evidence type="ECO:0000256" key="1">
    <source>
        <dbReference type="ARBA" id="ARBA00004418"/>
    </source>
</evidence>
<dbReference type="GO" id="GO:0030288">
    <property type="term" value="C:outer membrane-bounded periplasmic space"/>
    <property type="evidence" value="ECO:0007669"/>
    <property type="project" value="TreeGrafter"/>
</dbReference>
<dbReference type="PANTHER" id="PTHR30085:SF2">
    <property type="entry name" value="GLUTAMATE_ASPARTATE IMPORT SOLUTE-BINDING PROTEIN"/>
    <property type="match status" value="1"/>
</dbReference>
<dbReference type="STRING" id="46679.SAMN05216202_5041"/>
<dbReference type="GO" id="GO:0005576">
    <property type="term" value="C:extracellular region"/>
    <property type="evidence" value="ECO:0007669"/>
    <property type="project" value="TreeGrafter"/>
</dbReference>
<dbReference type="Pfam" id="PF00497">
    <property type="entry name" value="SBP_bac_3"/>
    <property type="match status" value="1"/>
</dbReference>
<dbReference type="GO" id="GO:0006865">
    <property type="term" value="P:amino acid transport"/>
    <property type="evidence" value="ECO:0007669"/>
    <property type="project" value="UniProtKB-KW"/>
</dbReference>
<evidence type="ECO:0000313" key="9">
    <source>
        <dbReference type="EMBL" id="SDV10492.1"/>
    </source>
</evidence>
<feature type="signal peptide" evidence="7">
    <location>
        <begin position="1"/>
        <end position="39"/>
    </location>
</feature>
<gene>
    <name evidence="9" type="ORF">SAMN05216202_5041</name>
</gene>
<evidence type="ECO:0000256" key="7">
    <source>
        <dbReference type="SAM" id="SignalP"/>
    </source>
</evidence>
<feature type="domain" description="Solute-binding protein family 3/N-terminal" evidence="8">
    <location>
        <begin position="56"/>
        <end position="289"/>
    </location>
</feature>
<sequence>MHKVWLRNLPDRRIAPGGLCSRRILGGALALLLCAQAQAAEAPLDGTLGKIADARSITLGYRDASVPFSYIGDHSGKPMGYSVDLASKIVERIQQKTGLPQLNVKYNLVTSQTRIALVQNGTVDLECGSTGVTAERQKQVAFSYGFIYVKGQLLTAKDSGITSFADLKDKNVVTTAGTTNERFLKRYNFEHKLNMSVVSAKDHGEAFTMLESGRAEAFYMDDALLYGERAKARDPHNWVVVGEEQSREIYSCMVRKDDPQFLAVVNDTLADLYRSGEINGIYQRWFEQPIPPKGLNLEFPMTRELKAIIAKPVSDPVE</sequence>
<dbReference type="SMART" id="SM00062">
    <property type="entry name" value="PBPb"/>
    <property type="match status" value="1"/>
</dbReference>
<dbReference type="InterPro" id="IPR051455">
    <property type="entry name" value="Bact_solute-bind_prot3"/>
</dbReference>
<dbReference type="EMBL" id="LT629802">
    <property type="protein sequence ID" value="SDV10492.1"/>
    <property type="molecule type" value="Genomic_DNA"/>
</dbReference>
<keyword evidence="10" id="KW-1185">Reference proteome</keyword>
<evidence type="ECO:0000259" key="8">
    <source>
        <dbReference type="SMART" id="SM00062"/>
    </source>
</evidence>
<dbReference type="PANTHER" id="PTHR30085">
    <property type="entry name" value="AMINO ACID ABC TRANSPORTER PERMEASE"/>
    <property type="match status" value="1"/>
</dbReference>
<comment type="similarity">
    <text evidence="2">Belongs to the bacterial solute-binding protein 3 family.</text>
</comment>
<evidence type="ECO:0000256" key="3">
    <source>
        <dbReference type="ARBA" id="ARBA00022448"/>
    </source>
</evidence>
<reference evidence="10" key="1">
    <citation type="submission" date="2016-10" db="EMBL/GenBank/DDBJ databases">
        <authorList>
            <person name="Varghese N."/>
            <person name="Submissions S."/>
        </authorList>
    </citation>
    <scope>NUCLEOTIDE SEQUENCE [LARGE SCALE GENOMIC DNA]</scope>
    <source>
        <strain evidence="10">LMG 2223</strain>
    </source>
</reference>
<dbReference type="InterPro" id="IPR001638">
    <property type="entry name" value="Solute-binding_3/MltF_N"/>
</dbReference>
<dbReference type="FunFam" id="3.40.190.10:FF:000052">
    <property type="entry name" value="Amino acid ABC transporter substrate-binding protein"/>
    <property type="match status" value="1"/>
</dbReference>
<proteinExistence type="inferred from homology"/>
<evidence type="ECO:0000256" key="6">
    <source>
        <dbReference type="ARBA" id="ARBA00022970"/>
    </source>
</evidence>
<dbReference type="AlphaFoldDB" id="A0A1H2NYI2"/>
<dbReference type="Gene3D" id="3.40.190.10">
    <property type="entry name" value="Periplasmic binding protein-like II"/>
    <property type="match status" value="2"/>
</dbReference>
<keyword evidence="3" id="KW-0813">Transport</keyword>
<keyword evidence="4 7" id="KW-0732">Signal</keyword>
<dbReference type="Proteomes" id="UP000198600">
    <property type="component" value="Chromosome I"/>
</dbReference>
<dbReference type="SUPFAM" id="SSF53850">
    <property type="entry name" value="Periplasmic binding protein-like II"/>
    <property type="match status" value="1"/>
</dbReference>
<feature type="chain" id="PRO_5030027797" evidence="7">
    <location>
        <begin position="40"/>
        <end position="318"/>
    </location>
</feature>
<dbReference type="RefSeq" id="WP_084378532.1">
    <property type="nucleotide sequence ID" value="NZ_LS483433.1"/>
</dbReference>
<accession>A0A1H2NYI2</accession>
<evidence type="ECO:0000313" key="10">
    <source>
        <dbReference type="Proteomes" id="UP000198600"/>
    </source>
</evidence>
<protein>
    <submittedName>
        <fullName evidence="9">Amino acid ABC transporter substrate-binding protein, PAAT family</fullName>
    </submittedName>
</protein>
<keyword evidence="6" id="KW-0029">Amino-acid transport</keyword>
<name>A0A1H2NYI2_9PSED</name>
<keyword evidence="5" id="KW-0574">Periplasm</keyword>
<organism evidence="9 10">
    <name type="scientific">Pseudomonas mucidolens</name>
    <dbReference type="NCBI Taxonomy" id="46679"/>
    <lineage>
        <taxon>Bacteria</taxon>
        <taxon>Pseudomonadati</taxon>
        <taxon>Pseudomonadota</taxon>
        <taxon>Gammaproteobacteria</taxon>
        <taxon>Pseudomonadales</taxon>
        <taxon>Pseudomonadaceae</taxon>
        <taxon>Pseudomonas</taxon>
    </lineage>
</organism>
<dbReference type="CDD" id="cd13688">
    <property type="entry name" value="PBP2_GltI_DEBP"/>
    <property type="match status" value="1"/>
</dbReference>
<evidence type="ECO:0000256" key="2">
    <source>
        <dbReference type="ARBA" id="ARBA00010333"/>
    </source>
</evidence>
<evidence type="ECO:0000256" key="4">
    <source>
        <dbReference type="ARBA" id="ARBA00022729"/>
    </source>
</evidence>
<dbReference type="OrthoDB" id="7240770at2"/>
<evidence type="ECO:0000256" key="5">
    <source>
        <dbReference type="ARBA" id="ARBA00022764"/>
    </source>
</evidence>